<dbReference type="OrthoDB" id="2283785at2759"/>
<dbReference type="eggNOG" id="ENOG502QSAC">
    <property type="taxonomic scope" value="Eukaryota"/>
</dbReference>
<reference evidence="3" key="1">
    <citation type="journal article" date="2013" name="Genome Announc.">
        <title>Draft genome sequence of the grapevine dieback fungus Eutypa lata UCR-EL1.</title>
        <authorList>
            <person name="Blanco-Ulate B."/>
            <person name="Rolshausen P.E."/>
            <person name="Cantu D."/>
        </authorList>
    </citation>
    <scope>NUCLEOTIDE SEQUENCE [LARGE SCALE GENOMIC DNA]</scope>
    <source>
        <strain evidence="3">UCR-EL1</strain>
    </source>
</reference>
<dbReference type="STRING" id="1287681.M7SQR5"/>
<dbReference type="InterPro" id="IPR014752">
    <property type="entry name" value="Arrestin-like_C"/>
</dbReference>
<keyword evidence="3" id="KW-1185">Reference proteome</keyword>
<dbReference type="EMBL" id="KB706579">
    <property type="protein sequence ID" value="EMR66838.1"/>
    <property type="molecule type" value="Genomic_DNA"/>
</dbReference>
<feature type="compositionally biased region" description="Low complexity" evidence="1">
    <location>
        <begin position="375"/>
        <end position="404"/>
    </location>
</feature>
<dbReference type="OMA" id="FHSCLMS"/>
<feature type="region of interest" description="Disordered" evidence="1">
    <location>
        <begin position="317"/>
        <end position="404"/>
    </location>
</feature>
<dbReference type="AlphaFoldDB" id="M7SQR5"/>
<evidence type="ECO:0000256" key="1">
    <source>
        <dbReference type="SAM" id="MobiDB-lite"/>
    </source>
</evidence>
<gene>
    <name evidence="2" type="ORF">UCREL1_6174</name>
</gene>
<dbReference type="PANTHER" id="PTHR31904:SF1">
    <property type="entry name" value="BYPASS OF STOP CODON PROTEIN 5-RELATED"/>
    <property type="match status" value="1"/>
</dbReference>
<name>M7SQR5_EUTLA</name>
<dbReference type="Gene3D" id="2.60.40.640">
    <property type="match status" value="1"/>
</dbReference>
<feature type="compositionally biased region" description="Low complexity" evidence="1">
    <location>
        <begin position="317"/>
        <end position="332"/>
    </location>
</feature>
<sequence>MSSVSDRSAAGSSNGYTRKLSMAMKPTIEIHIDNHYRSKVYTSASTVSGHISINSHRDARFDSIQILFLGNTITRIDGVNIPQATSHTFLKLIMPVPESCYPVPRILEAGRTYIVPFHFVVPRHLTINACNHSVSHDAVRDFHTRLPPTVGFWDRDDLAPDMSRVEYSIKARVLREDDAEGQLVRLFEASQEIRVLPTYAAEPPLGVTPSDKLYTMSKTKTMRKTILSSRLGKVTVSASQPPAVMLSPDGRSAAATTARLDLRFEPAAGASGDCAPPRVTSVSSKITAVTYYSASGMRCLPNLGDWGRSFGYEGSGSYSNTTSLPSSSLAAPRVTWERQRPTTTTTQVRRDSGYGTDAPSDSDRSGEASEEGSSRRSSTTAMKNFARTTRTATKTPKSSSKAATSACHHYTTSLQVPIQLPIEKKAFLPTFHSCITSRAYVLWLTASLSCGGMSTNVTLGVPLQVGVESADPPAAEDPTGLPSFETALREAEADAYLRPRVMSATPTVQFHHNAALPGYADLMAGRGAGGGDGGGGGGGGRPVAVY</sequence>
<dbReference type="InterPro" id="IPR039634">
    <property type="entry name" value="Bul1-like"/>
</dbReference>
<organism evidence="2 3">
    <name type="scientific">Eutypa lata (strain UCR-EL1)</name>
    <name type="common">Grapevine dieback disease fungus</name>
    <name type="synonym">Eutypa armeniacae</name>
    <dbReference type="NCBI Taxonomy" id="1287681"/>
    <lineage>
        <taxon>Eukaryota</taxon>
        <taxon>Fungi</taxon>
        <taxon>Dikarya</taxon>
        <taxon>Ascomycota</taxon>
        <taxon>Pezizomycotina</taxon>
        <taxon>Sordariomycetes</taxon>
        <taxon>Xylariomycetidae</taxon>
        <taxon>Xylariales</taxon>
        <taxon>Diatrypaceae</taxon>
        <taxon>Eutypa</taxon>
    </lineage>
</organism>
<evidence type="ECO:0000313" key="2">
    <source>
        <dbReference type="EMBL" id="EMR66838.1"/>
    </source>
</evidence>
<dbReference type="KEGG" id="ela:UCREL1_6174"/>
<protein>
    <submittedName>
        <fullName evidence="2">Putative arrestin protein</fullName>
    </submittedName>
</protein>
<dbReference type="PANTHER" id="PTHR31904">
    <property type="entry name" value="BYPASS OF STOP CODON PROTEIN 5-RELATED"/>
    <property type="match status" value="1"/>
</dbReference>
<dbReference type="Proteomes" id="UP000012174">
    <property type="component" value="Unassembled WGS sequence"/>
</dbReference>
<dbReference type="HOGENOM" id="CLU_032323_1_0_1"/>
<proteinExistence type="predicted"/>
<accession>M7SQR5</accession>
<evidence type="ECO:0000313" key="3">
    <source>
        <dbReference type="Proteomes" id="UP000012174"/>
    </source>
</evidence>